<dbReference type="AlphaFoldDB" id="A0A919U3U2"/>
<proteinExistence type="predicted"/>
<reference evidence="1" key="1">
    <citation type="submission" date="2021-01" db="EMBL/GenBank/DDBJ databases">
        <title>Whole genome shotgun sequence of Cellulomonas chitinilytica NBRC 110799.</title>
        <authorList>
            <person name="Komaki H."/>
            <person name="Tamura T."/>
        </authorList>
    </citation>
    <scope>NUCLEOTIDE SEQUENCE</scope>
    <source>
        <strain evidence="1">NBRC 110799</strain>
    </source>
</reference>
<dbReference type="Proteomes" id="UP000632740">
    <property type="component" value="Unassembled WGS sequence"/>
</dbReference>
<organism evidence="1 2">
    <name type="scientific">Cellulomonas chitinilytica</name>
    <dbReference type="NCBI Taxonomy" id="398759"/>
    <lineage>
        <taxon>Bacteria</taxon>
        <taxon>Bacillati</taxon>
        <taxon>Actinomycetota</taxon>
        <taxon>Actinomycetes</taxon>
        <taxon>Micrococcales</taxon>
        <taxon>Cellulomonadaceae</taxon>
        <taxon>Cellulomonas</taxon>
    </lineage>
</organism>
<gene>
    <name evidence="1" type="ORF">Cch01nite_43550</name>
</gene>
<keyword evidence="2" id="KW-1185">Reference proteome</keyword>
<accession>A0A919U3U2</accession>
<dbReference type="EMBL" id="BONK01000022">
    <property type="protein sequence ID" value="GIG23631.1"/>
    <property type="molecule type" value="Genomic_DNA"/>
</dbReference>
<protein>
    <submittedName>
        <fullName evidence="1">Uncharacterized protein</fullName>
    </submittedName>
</protein>
<name>A0A919U3U2_9CELL</name>
<evidence type="ECO:0000313" key="1">
    <source>
        <dbReference type="EMBL" id="GIG23631.1"/>
    </source>
</evidence>
<sequence>MLDRLQRHLGLDVRRPDGDASARTLTGPDSLLRAFGGASFGGGAYRIHAPRDVARLTAMAREAFPDLGPGTTCIGSTWCGDQIAVTDTSDGPTVQVLDIAWGEATDTGLNLEGFHEHLLVTSTDVVLHVSLYRAWRRAGGAVPGPDQCVAFAVPLFLGGAEELANLDLTSLDVTWGVNGQLLAQVRDLPPGTAIGEITVVGPDDPL</sequence>
<evidence type="ECO:0000313" key="2">
    <source>
        <dbReference type="Proteomes" id="UP000632740"/>
    </source>
</evidence>
<comment type="caution">
    <text evidence="1">The sequence shown here is derived from an EMBL/GenBank/DDBJ whole genome shotgun (WGS) entry which is preliminary data.</text>
</comment>
<dbReference type="RefSeq" id="WP_203758636.1">
    <property type="nucleotide sequence ID" value="NZ_BONK01000022.1"/>
</dbReference>